<dbReference type="PANTHER" id="PTHR39960">
    <property type="entry name" value="LD34147P"/>
    <property type="match status" value="1"/>
</dbReference>
<proteinExistence type="predicted"/>
<dbReference type="GO" id="GO:0005886">
    <property type="term" value="C:plasma membrane"/>
    <property type="evidence" value="ECO:0007669"/>
    <property type="project" value="TreeGrafter"/>
</dbReference>
<protein>
    <submittedName>
        <fullName evidence="2">Uncharacterized protein</fullName>
    </submittedName>
</protein>
<evidence type="ECO:0000313" key="2">
    <source>
        <dbReference type="EMBL" id="CAD7269441.1"/>
    </source>
</evidence>
<gene>
    <name evidence="2" type="ORF">TSIB3V08_LOCUS13441</name>
</gene>
<name>A0A7R9BB29_TIMSH</name>
<dbReference type="AlphaFoldDB" id="A0A7R9BB29"/>
<evidence type="ECO:0000256" key="1">
    <source>
        <dbReference type="SAM" id="MobiDB-lite"/>
    </source>
</evidence>
<dbReference type="PANTHER" id="PTHR39960:SF1">
    <property type="entry name" value="LD34147P"/>
    <property type="match status" value="1"/>
</dbReference>
<dbReference type="EMBL" id="OC025761">
    <property type="protein sequence ID" value="CAD7269441.1"/>
    <property type="molecule type" value="Genomic_DNA"/>
</dbReference>
<reference evidence="2" key="1">
    <citation type="submission" date="2020-11" db="EMBL/GenBank/DDBJ databases">
        <authorList>
            <person name="Tran Van P."/>
        </authorList>
    </citation>
    <scope>NUCLEOTIDE SEQUENCE</scope>
</reference>
<organism evidence="2">
    <name type="scientific">Timema shepardi</name>
    <name type="common">Walking stick</name>
    <dbReference type="NCBI Taxonomy" id="629360"/>
    <lineage>
        <taxon>Eukaryota</taxon>
        <taxon>Metazoa</taxon>
        <taxon>Ecdysozoa</taxon>
        <taxon>Arthropoda</taxon>
        <taxon>Hexapoda</taxon>
        <taxon>Insecta</taxon>
        <taxon>Pterygota</taxon>
        <taxon>Neoptera</taxon>
        <taxon>Polyneoptera</taxon>
        <taxon>Phasmatodea</taxon>
        <taxon>Timematodea</taxon>
        <taxon>Timematoidea</taxon>
        <taxon>Timematidae</taxon>
        <taxon>Timema</taxon>
    </lineage>
</organism>
<sequence>MFRDMGGKLERHEHREKQLGDQVKKSLSGLDKKLRSSDHSLETISLSVAQLGERLQAVEASVAQTNDQERLHQQKTADAIEQVQGFLHKMSVRMEELVLSPTGDEGNEVEQKRLDALGAGLTERLDRVAAAVDRLDGRLTRGEADKEKEDKR</sequence>
<feature type="region of interest" description="Disordered" evidence="1">
    <location>
        <begin position="1"/>
        <end position="30"/>
    </location>
</feature>
<accession>A0A7R9BB29</accession>